<gene>
    <name evidence="2" type="ORF">HX830_31080</name>
</gene>
<dbReference type="InterPro" id="IPR057271">
    <property type="entry name" value="YagK_YfjJ_C"/>
</dbReference>
<dbReference type="Pfam" id="PF11726">
    <property type="entry name" value="YagK_YfjJ_C"/>
    <property type="match status" value="1"/>
</dbReference>
<accession>A0A7Y7WX44</accession>
<name>A0A7Y7WX44_9PSED</name>
<dbReference type="AlphaFoldDB" id="A0A7Y7WX44"/>
<reference evidence="2 3" key="1">
    <citation type="submission" date="2020-04" db="EMBL/GenBank/DDBJ databases">
        <title>Molecular characterization of pseudomonads from Agaricus bisporus reveal novel blotch 2 pathogens in Western Europe.</title>
        <authorList>
            <person name="Taparia T."/>
            <person name="Krijger M."/>
            <person name="Haynes E."/>
            <person name="Elpinstone J.G."/>
            <person name="Noble R."/>
            <person name="Van Der Wolf J."/>
        </authorList>
    </citation>
    <scope>NUCLEOTIDE SEQUENCE [LARGE SCALE GENOMIC DNA]</scope>
    <source>
        <strain evidence="2 3">G9001</strain>
    </source>
</reference>
<dbReference type="Proteomes" id="UP000522864">
    <property type="component" value="Unassembled WGS sequence"/>
</dbReference>
<sequence>MTAFSAILSINTNLNRHYGSEFLGKPIWVDKGPFVYEYLKRLNETTKRALDAHSRVFAFRVHLHLQINVQLPACAYTNPVIDRFIESFKDKIRRNRRMALLRNTKSHGSSIRYVWAREMG</sequence>
<proteinExistence type="predicted"/>
<evidence type="ECO:0000259" key="1">
    <source>
        <dbReference type="Pfam" id="PF11726"/>
    </source>
</evidence>
<organism evidence="2 3">
    <name type="scientific">Pseudomonas gingeri</name>
    <dbReference type="NCBI Taxonomy" id="117681"/>
    <lineage>
        <taxon>Bacteria</taxon>
        <taxon>Pseudomonadati</taxon>
        <taxon>Pseudomonadota</taxon>
        <taxon>Gammaproteobacteria</taxon>
        <taxon>Pseudomonadales</taxon>
        <taxon>Pseudomonadaceae</taxon>
        <taxon>Pseudomonas</taxon>
    </lineage>
</organism>
<evidence type="ECO:0000313" key="2">
    <source>
        <dbReference type="EMBL" id="NWB89315.1"/>
    </source>
</evidence>
<dbReference type="RefSeq" id="WP_177104624.1">
    <property type="nucleotide sequence ID" value="NZ_JACAQA010000044.1"/>
</dbReference>
<dbReference type="EMBL" id="JACAQA010000044">
    <property type="protein sequence ID" value="NWB89315.1"/>
    <property type="molecule type" value="Genomic_DNA"/>
</dbReference>
<feature type="domain" description="YagK/YfjJ C-terminal" evidence="1">
    <location>
        <begin position="51"/>
        <end position="119"/>
    </location>
</feature>
<protein>
    <submittedName>
        <fullName evidence="2">Inovirus-type Gp2 protein</fullName>
    </submittedName>
</protein>
<comment type="caution">
    <text evidence="2">The sequence shown here is derived from an EMBL/GenBank/DDBJ whole genome shotgun (WGS) entry which is preliminary data.</text>
</comment>
<evidence type="ECO:0000313" key="3">
    <source>
        <dbReference type="Proteomes" id="UP000522864"/>
    </source>
</evidence>